<protein>
    <submittedName>
        <fullName evidence="6">Endocuticle structural glycoprotein SgAbd-1-like</fullName>
    </submittedName>
    <submittedName>
        <fullName evidence="4">Endocuticle structural glycoprotein SgAbd-9</fullName>
    </submittedName>
</protein>
<reference evidence="4" key="1">
    <citation type="submission" date="2018-04" db="EMBL/GenBank/DDBJ databases">
        <title>Transcriptome assembly of Sipha flava.</title>
        <authorList>
            <person name="Scully E.D."/>
            <person name="Geib S.M."/>
            <person name="Palmer N.A."/>
            <person name="Koch K."/>
            <person name="Bradshaw J."/>
            <person name="Heng-Moss T."/>
            <person name="Sarath G."/>
        </authorList>
    </citation>
    <scope>NUCLEOTIDE SEQUENCE</scope>
</reference>
<dbReference type="PROSITE" id="PS00233">
    <property type="entry name" value="CHIT_BIND_RR_1"/>
    <property type="match status" value="1"/>
</dbReference>
<dbReference type="AlphaFoldDB" id="A0A2S2Q604"/>
<dbReference type="EMBL" id="GGMS01003399">
    <property type="protein sequence ID" value="MBY72602.1"/>
    <property type="molecule type" value="Transcribed_RNA"/>
</dbReference>
<dbReference type="PANTHER" id="PTHR10380">
    <property type="entry name" value="CUTICLE PROTEIN"/>
    <property type="match status" value="1"/>
</dbReference>
<evidence type="ECO:0000313" key="4">
    <source>
        <dbReference type="EMBL" id="MBY72602.1"/>
    </source>
</evidence>
<dbReference type="PROSITE" id="PS51155">
    <property type="entry name" value="CHIT_BIND_RR_2"/>
    <property type="match status" value="1"/>
</dbReference>
<sequence>MSINKVIMNFGVLGLLFVAGCSSQTLQPGVSPAVSIIPSSTPLPPAASPSAIPPYFNGYRSIYPQQYVGGPNVPQQFIGGYNVAPQFIGSPNVPQRFGPNPYVGQFVPILQQNFDITPEGSYTFSYQSADGTQRQESGGLKYPSVQGLPPVMSVQGSYSAITPEGVPIEVGYLADENGYQPTGPGVHPAIQRAVAQQVAQAKQEQQPQYIK</sequence>
<dbReference type="OrthoDB" id="6379191at2759"/>
<dbReference type="PANTHER" id="PTHR10380:SF173">
    <property type="entry name" value="CUTICULAR PROTEIN 47EF, ISOFORM C-RELATED"/>
    <property type="match status" value="1"/>
</dbReference>
<gene>
    <name evidence="4" type="primary">CUD9</name>
    <name evidence="6" type="synonym">LOC112691556</name>
    <name evidence="4" type="ORF">g.109378</name>
</gene>
<keyword evidence="3" id="KW-0732">Signal</keyword>
<evidence type="ECO:0000256" key="1">
    <source>
        <dbReference type="ARBA" id="ARBA00022460"/>
    </source>
</evidence>
<dbReference type="PRINTS" id="PR00947">
    <property type="entry name" value="CUTICLE"/>
</dbReference>
<dbReference type="InterPro" id="IPR000618">
    <property type="entry name" value="Insect_cuticle"/>
</dbReference>
<evidence type="ECO:0000313" key="6">
    <source>
        <dbReference type="RefSeq" id="XP_025421627.1"/>
    </source>
</evidence>
<organism evidence="4">
    <name type="scientific">Sipha flava</name>
    <name type="common">yellow sugarcane aphid</name>
    <dbReference type="NCBI Taxonomy" id="143950"/>
    <lineage>
        <taxon>Eukaryota</taxon>
        <taxon>Metazoa</taxon>
        <taxon>Ecdysozoa</taxon>
        <taxon>Arthropoda</taxon>
        <taxon>Hexapoda</taxon>
        <taxon>Insecta</taxon>
        <taxon>Pterygota</taxon>
        <taxon>Neoptera</taxon>
        <taxon>Paraneoptera</taxon>
        <taxon>Hemiptera</taxon>
        <taxon>Sternorrhyncha</taxon>
        <taxon>Aphidomorpha</taxon>
        <taxon>Aphidoidea</taxon>
        <taxon>Aphididae</taxon>
        <taxon>Sipha</taxon>
    </lineage>
</organism>
<dbReference type="InterPro" id="IPR031311">
    <property type="entry name" value="CHIT_BIND_RR_consensus"/>
</dbReference>
<dbReference type="InterPro" id="IPR050468">
    <property type="entry name" value="Cuticle_Struct_Prot"/>
</dbReference>
<dbReference type="GO" id="GO:0008010">
    <property type="term" value="F:structural constituent of chitin-based larval cuticle"/>
    <property type="evidence" value="ECO:0007669"/>
    <property type="project" value="TreeGrafter"/>
</dbReference>
<dbReference type="GO" id="GO:0062129">
    <property type="term" value="C:chitin-based extracellular matrix"/>
    <property type="evidence" value="ECO:0007669"/>
    <property type="project" value="TreeGrafter"/>
</dbReference>
<proteinExistence type="predicted"/>
<evidence type="ECO:0000313" key="5">
    <source>
        <dbReference type="Proteomes" id="UP000694846"/>
    </source>
</evidence>
<dbReference type="Proteomes" id="UP000694846">
    <property type="component" value="Unplaced"/>
</dbReference>
<reference evidence="6" key="2">
    <citation type="submission" date="2025-04" db="UniProtKB">
        <authorList>
            <consortium name="RefSeq"/>
        </authorList>
    </citation>
    <scope>IDENTIFICATION</scope>
    <source>
        <tissue evidence="6">Whole body</tissue>
    </source>
</reference>
<keyword evidence="5" id="KW-1185">Reference proteome</keyword>
<accession>A0A2S2Q604</accession>
<evidence type="ECO:0000256" key="2">
    <source>
        <dbReference type="PROSITE-ProRule" id="PRU00497"/>
    </source>
</evidence>
<feature type="chain" id="PRO_5044579047" evidence="3">
    <location>
        <begin position="24"/>
        <end position="211"/>
    </location>
</feature>
<dbReference type="RefSeq" id="XP_025421627.1">
    <property type="nucleotide sequence ID" value="XM_025565842.1"/>
</dbReference>
<feature type="signal peptide" evidence="3">
    <location>
        <begin position="1"/>
        <end position="23"/>
    </location>
</feature>
<dbReference type="PROSITE" id="PS51257">
    <property type="entry name" value="PROKAR_LIPOPROTEIN"/>
    <property type="match status" value="1"/>
</dbReference>
<keyword evidence="1 2" id="KW-0193">Cuticle</keyword>
<evidence type="ECO:0000256" key="3">
    <source>
        <dbReference type="SAM" id="SignalP"/>
    </source>
</evidence>
<name>A0A2S2Q604_9HEMI</name>
<dbReference type="Pfam" id="PF00379">
    <property type="entry name" value="Chitin_bind_4"/>
    <property type="match status" value="1"/>
</dbReference>